<dbReference type="KEGG" id="ial:IALB_1226"/>
<dbReference type="EMBL" id="CP003418">
    <property type="protein sequence ID" value="AFH48937.1"/>
    <property type="molecule type" value="Genomic_DNA"/>
</dbReference>
<organism evidence="1 2">
    <name type="scientific">Ignavibacterium album (strain DSM 19864 / JCM 16511 / NBRC 101810 / Mat9-16)</name>
    <dbReference type="NCBI Taxonomy" id="945713"/>
    <lineage>
        <taxon>Bacteria</taxon>
        <taxon>Pseudomonadati</taxon>
        <taxon>Ignavibacteriota</taxon>
        <taxon>Ignavibacteria</taxon>
        <taxon>Ignavibacteriales</taxon>
        <taxon>Ignavibacteriaceae</taxon>
        <taxon>Ignavibacterium</taxon>
    </lineage>
</organism>
<reference evidence="1 2" key="1">
    <citation type="journal article" date="2012" name="Front. Microbiol.">
        <title>Complete genome of Ignavibacterium album, a metabolically versatile, flagellated, facultative anaerobe from the phylum Chlorobi.</title>
        <authorList>
            <person name="Liu Z."/>
            <person name="Frigaard N.-U."/>
            <person name="Vogl K."/>
            <person name="Iino T."/>
            <person name="Ohkuma M."/>
            <person name="Overmann J."/>
            <person name="Bryant D.A."/>
        </authorList>
    </citation>
    <scope>NUCLEOTIDE SEQUENCE [LARGE SCALE GENOMIC DNA]</scope>
    <source>
        <strain evidence="2">DSM 19864 / JCM 16511 / NBRC 101810 / Mat9-16</strain>
    </source>
</reference>
<sequence length="39" mass="4536">MAQYFCFERLFGLLKAKEWDSGAYSFGHLLNLIGHPNNF</sequence>
<gene>
    <name evidence="1" type="ordered locus">IALB_1226</name>
</gene>
<evidence type="ECO:0000313" key="1">
    <source>
        <dbReference type="EMBL" id="AFH48937.1"/>
    </source>
</evidence>
<dbReference type="Proteomes" id="UP000007394">
    <property type="component" value="Chromosome"/>
</dbReference>
<protein>
    <submittedName>
        <fullName evidence="1">Uncharacterized protein</fullName>
    </submittedName>
</protein>
<accession>I0AIY0</accession>
<name>I0AIY0_IGNAJ</name>
<dbReference type="HOGENOM" id="CLU_3311050_0_0_10"/>
<keyword evidence="2" id="KW-1185">Reference proteome</keyword>
<proteinExistence type="predicted"/>
<dbReference type="AlphaFoldDB" id="I0AIY0"/>
<evidence type="ECO:0000313" key="2">
    <source>
        <dbReference type="Proteomes" id="UP000007394"/>
    </source>
</evidence>